<dbReference type="InterPro" id="IPR011047">
    <property type="entry name" value="Quinoprotein_ADH-like_sf"/>
</dbReference>
<evidence type="ECO:0000256" key="3">
    <source>
        <dbReference type="ARBA" id="ARBA00023237"/>
    </source>
</evidence>
<evidence type="ECO:0000256" key="2">
    <source>
        <dbReference type="ARBA" id="ARBA00023136"/>
    </source>
</evidence>
<keyword evidence="1 4" id="KW-0732">Signal</keyword>
<dbReference type="Pfam" id="PF13360">
    <property type="entry name" value="PQQ_2"/>
    <property type="match status" value="1"/>
</dbReference>
<keyword evidence="3 4" id="KW-0998">Cell outer membrane</keyword>
<reference evidence="6" key="1">
    <citation type="submission" date="2023-07" db="EMBL/GenBank/DDBJ databases">
        <authorList>
            <person name="Peeters C."/>
        </authorList>
    </citation>
    <scope>NUCLEOTIDE SEQUENCE</scope>
    <source>
        <strain evidence="6">R-77591</strain>
    </source>
</reference>
<dbReference type="Gene3D" id="2.130.10.10">
    <property type="entry name" value="YVTN repeat-like/Quinoprotein amine dehydrogenase"/>
    <property type="match status" value="1"/>
</dbReference>
<evidence type="ECO:0000259" key="5">
    <source>
        <dbReference type="Pfam" id="PF13360"/>
    </source>
</evidence>
<dbReference type="AlphaFoldDB" id="A0AAD2EQU9"/>
<dbReference type="PANTHER" id="PTHR34512:SF30">
    <property type="entry name" value="OUTER MEMBRANE PROTEIN ASSEMBLY FACTOR BAMB"/>
    <property type="match status" value="1"/>
</dbReference>
<dbReference type="Proteomes" id="UP001190002">
    <property type="component" value="Unassembled WGS sequence"/>
</dbReference>
<dbReference type="GO" id="GO:0043165">
    <property type="term" value="P:Gram-negative-bacterium-type cell outer membrane assembly"/>
    <property type="evidence" value="ECO:0007669"/>
    <property type="project" value="UniProtKB-UniRule"/>
</dbReference>
<dbReference type="GO" id="GO:0009279">
    <property type="term" value="C:cell outer membrane"/>
    <property type="evidence" value="ECO:0007669"/>
    <property type="project" value="UniProtKB-SubCell"/>
</dbReference>
<comment type="function">
    <text evidence="4">Part of the outer membrane protein assembly complex, which is involved in assembly and insertion of beta-barrel proteins into the outer membrane.</text>
</comment>
<dbReference type="InterPro" id="IPR017687">
    <property type="entry name" value="BamB"/>
</dbReference>
<dbReference type="InterPro" id="IPR015943">
    <property type="entry name" value="WD40/YVTN_repeat-like_dom_sf"/>
</dbReference>
<keyword evidence="2 4" id="KW-0472">Membrane</keyword>
<dbReference type="GO" id="GO:0051205">
    <property type="term" value="P:protein insertion into membrane"/>
    <property type="evidence" value="ECO:0007669"/>
    <property type="project" value="UniProtKB-UniRule"/>
</dbReference>
<dbReference type="InterPro" id="IPR002372">
    <property type="entry name" value="PQQ_rpt_dom"/>
</dbReference>
<comment type="subcellular location">
    <subcellularLocation>
        <location evidence="4">Cell outer membrane</location>
    </subcellularLocation>
</comment>
<gene>
    <name evidence="4 6" type="primary">bamB</name>
    <name evidence="6" type="ORF">R77591_04443</name>
</gene>
<name>A0AAD2EQU9_9RALS</name>
<dbReference type="RefSeq" id="WP_316685654.1">
    <property type="nucleotide sequence ID" value="NZ_CATVXE010000026.1"/>
</dbReference>
<dbReference type="InterPro" id="IPR018391">
    <property type="entry name" value="PQQ_b-propeller_rpt"/>
</dbReference>
<feature type="domain" description="Pyrrolo-quinoline quinone repeat" evidence="5">
    <location>
        <begin position="89"/>
        <end position="319"/>
    </location>
</feature>
<comment type="caution">
    <text evidence="6">The sequence shown here is derived from an EMBL/GenBank/DDBJ whole genome shotgun (WGS) entry which is preliminary data.</text>
</comment>
<dbReference type="SUPFAM" id="SSF50998">
    <property type="entry name" value="Quinoprotein alcohol dehydrogenase-like"/>
    <property type="match status" value="1"/>
</dbReference>
<evidence type="ECO:0000256" key="1">
    <source>
        <dbReference type="ARBA" id="ARBA00022729"/>
    </source>
</evidence>
<comment type="subunit">
    <text evidence="4">Part of the Bam complex.</text>
</comment>
<comment type="similarity">
    <text evidence="4">Belongs to the BamB family.</text>
</comment>
<dbReference type="HAMAP" id="MF_00923">
    <property type="entry name" value="OM_assembly_BamB"/>
    <property type="match status" value="1"/>
</dbReference>
<dbReference type="PANTHER" id="PTHR34512">
    <property type="entry name" value="CELL SURFACE PROTEIN"/>
    <property type="match status" value="1"/>
</dbReference>
<evidence type="ECO:0000313" key="6">
    <source>
        <dbReference type="EMBL" id="CAJ0695582.1"/>
    </source>
</evidence>
<dbReference type="SMART" id="SM00564">
    <property type="entry name" value="PQQ"/>
    <property type="match status" value="5"/>
</dbReference>
<protein>
    <recommendedName>
        <fullName evidence="4">Outer membrane protein assembly factor BamB</fullName>
    </recommendedName>
</protein>
<dbReference type="NCBIfam" id="TIGR03300">
    <property type="entry name" value="assembly_YfgL"/>
    <property type="match status" value="1"/>
</dbReference>
<evidence type="ECO:0000313" key="7">
    <source>
        <dbReference type="Proteomes" id="UP001190002"/>
    </source>
</evidence>
<organism evidence="6 7">
    <name type="scientific">Ralstonia mannitolilytica</name>
    <dbReference type="NCBI Taxonomy" id="105219"/>
    <lineage>
        <taxon>Bacteria</taxon>
        <taxon>Pseudomonadati</taxon>
        <taxon>Pseudomonadota</taxon>
        <taxon>Betaproteobacteria</taxon>
        <taxon>Burkholderiales</taxon>
        <taxon>Burkholderiaceae</taxon>
        <taxon>Ralstonia</taxon>
    </lineage>
</organism>
<dbReference type="EMBL" id="CATVXE010000026">
    <property type="protein sequence ID" value="CAJ0695582.1"/>
    <property type="molecule type" value="Genomic_DNA"/>
</dbReference>
<proteinExistence type="inferred from homology"/>
<accession>A0AAD2EQU9</accession>
<sequence length="393" mass="40782">MTHALEQGGVARGVAHSARVAVLALAATAVLGGCSLFSSKNKHEPAKLQEVQQVLAVRQVWSVSVGKSGRYVMQPVVAGNNVYVSSAGGTVTALDGATGRTLWQGKADVDLTSGPGSDGTLTAVAGEKGAVIAFDEKGAQKWKIAVNGEILTAPLVGQGLVVVRTTDGRILGLDPANGERKWIYQRSPSALNLRSSLPMVFAGDSIILGFPGGKLGALGASNGALRWEAAVSYPRGVSEIERLNDVTGAPSINGQQQVCAASFQGRVACFDLSNGAPQWARDFSSPTGVTQADRGLFAADEKSVVYGFNASNGTDLWKNDALLWRDLGAPLAFGYTVIVGDLEGWLHFLSADDGKFVARVKTDGSAISAAPVVAGQTLVVQTRGGGVYGYLPK</sequence>
<evidence type="ECO:0000256" key="4">
    <source>
        <dbReference type="HAMAP-Rule" id="MF_00923"/>
    </source>
</evidence>